<keyword evidence="4" id="KW-0804">Transcription</keyword>
<gene>
    <name evidence="7" type="ORF">ACH5RR_028620</name>
</gene>
<dbReference type="PANTHER" id="PTHR45844">
    <property type="entry name" value="TRANSCRIPTION FACTOR BHLH30"/>
    <property type="match status" value="1"/>
</dbReference>
<keyword evidence="3" id="KW-0238">DNA-binding</keyword>
<accession>A0ABD2YPB4</accession>
<dbReference type="PANTHER" id="PTHR45844:SF3">
    <property type="entry name" value="BHLH DOMAIN-CONTAINING PROTEIN"/>
    <property type="match status" value="1"/>
</dbReference>
<evidence type="ECO:0000256" key="1">
    <source>
        <dbReference type="ARBA" id="ARBA00004123"/>
    </source>
</evidence>
<organism evidence="7 8">
    <name type="scientific">Cinchona calisaya</name>
    <dbReference type="NCBI Taxonomy" id="153742"/>
    <lineage>
        <taxon>Eukaryota</taxon>
        <taxon>Viridiplantae</taxon>
        <taxon>Streptophyta</taxon>
        <taxon>Embryophyta</taxon>
        <taxon>Tracheophyta</taxon>
        <taxon>Spermatophyta</taxon>
        <taxon>Magnoliopsida</taxon>
        <taxon>eudicotyledons</taxon>
        <taxon>Gunneridae</taxon>
        <taxon>Pentapetalae</taxon>
        <taxon>asterids</taxon>
        <taxon>lamiids</taxon>
        <taxon>Gentianales</taxon>
        <taxon>Rubiaceae</taxon>
        <taxon>Cinchonoideae</taxon>
        <taxon>Cinchoneae</taxon>
        <taxon>Cinchona</taxon>
    </lineage>
</organism>
<comment type="subcellular location">
    <subcellularLocation>
        <location evidence="1">Nucleus</location>
    </subcellularLocation>
</comment>
<dbReference type="AlphaFoldDB" id="A0ABD2YPB4"/>
<comment type="caution">
    <text evidence="7">The sequence shown here is derived from an EMBL/GenBank/DDBJ whole genome shotgun (WGS) entry which is preliminary data.</text>
</comment>
<dbReference type="PROSITE" id="PS50888">
    <property type="entry name" value="BHLH"/>
    <property type="match status" value="1"/>
</dbReference>
<dbReference type="EMBL" id="JBJUIK010000012">
    <property type="protein sequence ID" value="KAL3509219.1"/>
    <property type="molecule type" value="Genomic_DNA"/>
</dbReference>
<evidence type="ECO:0000259" key="6">
    <source>
        <dbReference type="PROSITE" id="PS50888"/>
    </source>
</evidence>
<keyword evidence="2" id="KW-0805">Transcription regulation</keyword>
<evidence type="ECO:0000256" key="5">
    <source>
        <dbReference type="ARBA" id="ARBA00023242"/>
    </source>
</evidence>
<name>A0ABD2YPB4_9GENT</name>
<dbReference type="InterPro" id="IPR036638">
    <property type="entry name" value="HLH_DNA-bd_sf"/>
</dbReference>
<dbReference type="InterPro" id="IPR045847">
    <property type="entry name" value="AIG1-like"/>
</dbReference>
<evidence type="ECO:0000256" key="3">
    <source>
        <dbReference type="ARBA" id="ARBA00023125"/>
    </source>
</evidence>
<dbReference type="SMART" id="SM00353">
    <property type="entry name" value="HLH"/>
    <property type="match status" value="1"/>
</dbReference>
<dbReference type="SUPFAM" id="SSF47459">
    <property type="entry name" value="HLH, helix-loop-helix DNA-binding domain"/>
    <property type="match status" value="1"/>
</dbReference>
<evidence type="ECO:0000256" key="4">
    <source>
        <dbReference type="ARBA" id="ARBA00023163"/>
    </source>
</evidence>
<dbReference type="Proteomes" id="UP001630127">
    <property type="component" value="Unassembled WGS sequence"/>
</dbReference>
<evidence type="ECO:0000256" key="2">
    <source>
        <dbReference type="ARBA" id="ARBA00023015"/>
    </source>
</evidence>
<evidence type="ECO:0000313" key="7">
    <source>
        <dbReference type="EMBL" id="KAL3509219.1"/>
    </source>
</evidence>
<dbReference type="Pfam" id="PF00010">
    <property type="entry name" value="HLH"/>
    <property type="match status" value="1"/>
</dbReference>
<reference evidence="7 8" key="1">
    <citation type="submission" date="2024-11" db="EMBL/GenBank/DDBJ databases">
        <title>A near-complete genome assembly of Cinchona calisaya.</title>
        <authorList>
            <person name="Lian D.C."/>
            <person name="Zhao X.W."/>
            <person name="Wei L."/>
        </authorList>
    </citation>
    <scope>NUCLEOTIDE SEQUENCE [LARGE SCALE GENOMIC DNA]</scope>
    <source>
        <tissue evidence="7">Nenye</tissue>
    </source>
</reference>
<keyword evidence="8" id="KW-1185">Reference proteome</keyword>
<sequence length="254" mass="28228">MEFLDAFNGISENYGFQGIVKNGSGSSSSLVLDNEKGELVRALVRPGQKGVSAEKALIALRNHSEAERRRRERINGHLTTLRSLIPGTNKMDKAALLAEVVNHVKELRKKAAEATKGMLVPTDMDEVRVEQQTDGTSEDSYTIRAFLCCDYKQELLSDLRQALETLPLKTVRAEIATLGSRMVNVFEMTGYDQGNAEDSEGRQLLANSVRQALSSVLDKFYASEEFLSRNVLSSKRRRVSLFTSASSSSVENFW</sequence>
<dbReference type="Gene3D" id="4.10.280.10">
    <property type="entry name" value="Helix-loop-helix DNA-binding domain"/>
    <property type="match status" value="1"/>
</dbReference>
<protein>
    <recommendedName>
        <fullName evidence="6">BHLH domain-containing protein</fullName>
    </recommendedName>
</protein>
<dbReference type="GO" id="GO:0006355">
    <property type="term" value="P:regulation of DNA-templated transcription"/>
    <property type="evidence" value="ECO:0007669"/>
    <property type="project" value="UniProtKB-ARBA"/>
</dbReference>
<dbReference type="InterPro" id="IPR011598">
    <property type="entry name" value="bHLH_dom"/>
</dbReference>
<feature type="domain" description="BHLH" evidence="6">
    <location>
        <begin position="58"/>
        <end position="107"/>
    </location>
</feature>
<keyword evidence="5" id="KW-0539">Nucleus</keyword>
<proteinExistence type="predicted"/>
<evidence type="ECO:0000313" key="8">
    <source>
        <dbReference type="Proteomes" id="UP001630127"/>
    </source>
</evidence>
<dbReference type="GO" id="GO:0005634">
    <property type="term" value="C:nucleus"/>
    <property type="evidence" value="ECO:0007669"/>
    <property type="project" value="UniProtKB-SubCell"/>
</dbReference>
<dbReference type="GO" id="GO:0003677">
    <property type="term" value="F:DNA binding"/>
    <property type="evidence" value="ECO:0007669"/>
    <property type="project" value="UniProtKB-KW"/>
</dbReference>